<gene>
    <name evidence="8" type="ORF">DME_LOCUS4630</name>
</gene>
<dbReference type="InterPro" id="IPR036179">
    <property type="entry name" value="Ig-like_dom_sf"/>
</dbReference>
<dbReference type="EMBL" id="UYYG01001150">
    <property type="protein sequence ID" value="VDN54657.1"/>
    <property type="molecule type" value="Genomic_DNA"/>
</dbReference>
<dbReference type="OrthoDB" id="5969272at2759"/>
<dbReference type="InterPro" id="IPR007110">
    <property type="entry name" value="Ig-like_dom"/>
</dbReference>
<dbReference type="Gene3D" id="2.60.40.10">
    <property type="entry name" value="Immunoglobulins"/>
    <property type="match status" value="3"/>
</dbReference>
<protein>
    <submittedName>
        <fullName evidence="11">Ig-like domain-containing protein</fullName>
    </submittedName>
</protein>
<evidence type="ECO:0000259" key="7">
    <source>
        <dbReference type="PROSITE" id="PS50835"/>
    </source>
</evidence>
<evidence type="ECO:0000313" key="10">
    <source>
        <dbReference type="Proteomes" id="UP000274756"/>
    </source>
</evidence>
<evidence type="ECO:0000313" key="8">
    <source>
        <dbReference type="EMBL" id="VDN54657.1"/>
    </source>
</evidence>
<comment type="subcellular location">
    <subcellularLocation>
        <location evidence="1">Cytoplasm</location>
    </subcellularLocation>
</comment>
<dbReference type="InterPro" id="IPR050964">
    <property type="entry name" value="Striated_Muscle_Regulatory"/>
</dbReference>
<dbReference type="GO" id="GO:0019899">
    <property type="term" value="F:enzyme binding"/>
    <property type="evidence" value="ECO:0007669"/>
    <property type="project" value="UniProtKB-ARBA"/>
</dbReference>
<sequence length="405" mass="45341">MPFKRPLGERTADNQNLPNFIRPLQDKRVVVGQTVILECQVEGHPDPIIKWLKDGQNVTQCPDYEITVDGVKHRLIIKNVQAPDSGRFTAQAMNAVGTKQSTCTLIVAPAPTPIPGVKSVASPGPPQTPVGPSLPIFLKQLNHQPLKPGAQVVLEARVVGNPTPQVEWLKNKSPLKNYRARTEYDPHSGICALIIPQMFADDIGEYTCRAINSNGIGETSLLPRDEYEKWLHEEQSLITKERKKNMLHSFGRSVPTTQRQLQRRTPNGSSDPDSSPWGISESETEPELAAIDLHKICTPPVIQSPLRGLRLTEGTDAILQCTVIGYPKPRITWLKNRILLNPNISQRISMMFKGSTALLKIAMVSVEDSGEYMLIAENNFGQVSFIKNNFKKNYFIYFFFSFFIF</sequence>
<evidence type="ECO:0000256" key="3">
    <source>
        <dbReference type="ARBA" id="ARBA00022737"/>
    </source>
</evidence>
<keyword evidence="10" id="KW-1185">Reference proteome</keyword>
<dbReference type="SMART" id="SM00409">
    <property type="entry name" value="IG"/>
    <property type="match status" value="3"/>
</dbReference>
<dbReference type="FunFam" id="2.60.40.10:FF:001223">
    <property type="entry name" value="Sidekick cell adhesion molecule 1"/>
    <property type="match status" value="1"/>
</dbReference>
<evidence type="ECO:0000256" key="2">
    <source>
        <dbReference type="ARBA" id="ARBA00022490"/>
    </source>
</evidence>
<keyword evidence="4" id="KW-1015">Disulfide bond</keyword>
<keyword evidence="5" id="KW-0393">Immunoglobulin domain</keyword>
<dbReference type="Proteomes" id="UP000038040">
    <property type="component" value="Unplaced"/>
</dbReference>
<organism evidence="9 11">
    <name type="scientific">Dracunculus medinensis</name>
    <name type="common">Guinea worm</name>
    <dbReference type="NCBI Taxonomy" id="318479"/>
    <lineage>
        <taxon>Eukaryota</taxon>
        <taxon>Metazoa</taxon>
        <taxon>Ecdysozoa</taxon>
        <taxon>Nematoda</taxon>
        <taxon>Chromadorea</taxon>
        <taxon>Rhabditida</taxon>
        <taxon>Spirurina</taxon>
        <taxon>Dracunculoidea</taxon>
        <taxon>Dracunculidae</taxon>
        <taxon>Dracunculus</taxon>
    </lineage>
</organism>
<dbReference type="Pfam" id="PF07679">
    <property type="entry name" value="I-set"/>
    <property type="match status" value="3"/>
</dbReference>
<feature type="domain" description="Ig-like" evidence="7">
    <location>
        <begin position="18"/>
        <end position="106"/>
    </location>
</feature>
<dbReference type="PANTHER" id="PTHR13817">
    <property type="entry name" value="TITIN"/>
    <property type="match status" value="1"/>
</dbReference>
<evidence type="ECO:0000313" key="11">
    <source>
        <dbReference type="WBParaSite" id="DME_0000027001-mRNA-1"/>
    </source>
</evidence>
<reference evidence="11" key="1">
    <citation type="submission" date="2017-02" db="UniProtKB">
        <authorList>
            <consortium name="WormBaseParasite"/>
        </authorList>
    </citation>
    <scope>IDENTIFICATION</scope>
</reference>
<dbReference type="Proteomes" id="UP000274756">
    <property type="component" value="Unassembled WGS sequence"/>
</dbReference>
<accession>A0A0N4U117</accession>
<dbReference type="InterPro" id="IPR013098">
    <property type="entry name" value="Ig_I-set"/>
</dbReference>
<proteinExistence type="predicted"/>
<dbReference type="WBParaSite" id="DME_0000027001-mRNA-1">
    <property type="protein sequence ID" value="DME_0000027001-mRNA-1"/>
    <property type="gene ID" value="DME_0000027001"/>
</dbReference>
<evidence type="ECO:0000256" key="6">
    <source>
        <dbReference type="SAM" id="MobiDB-lite"/>
    </source>
</evidence>
<dbReference type="AlphaFoldDB" id="A0A0N4U117"/>
<feature type="domain" description="Ig-like" evidence="7">
    <location>
        <begin position="132"/>
        <end position="214"/>
    </location>
</feature>
<evidence type="ECO:0000313" key="9">
    <source>
        <dbReference type="Proteomes" id="UP000038040"/>
    </source>
</evidence>
<keyword evidence="2" id="KW-0963">Cytoplasm</keyword>
<evidence type="ECO:0000256" key="1">
    <source>
        <dbReference type="ARBA" id="ARBA00004496"/>
    </source>
</evidence>
<dbReference type="STRING" id="318479.A0A0N4U117"/>
<dbReference type="PANTHER" id="PTHR13817:SF171">
    <property type="entry name" value="STRETCHIN-MLCK, ISOFORM U"/>
    <property type="match status" value="1"/>
</dbReference>
<dbReference type="FunFam" id="2.60.40.10:FF:000425">
    <property type="entry name" value="Myosin light chain kinase"/>
    <property type="match status" value="1"/>
</dbReference>
<dbReference type="InterPro" id="IPR013783">
    <property type="entry name" value="Ig-like_fold"/>
</dbReference>
<dbReference type="GO" id="GO:0031672">
    <property type="term" value="C:A band"/>
    <property type="evidence" value="ECO:0007669"/>
    <property type="project" value="UniProtKB-ARBA"/>
</dbReference>
<evidence type="ECO:0000256" key="5">
    <source>
        <dbReference type="ARBA" id="ARBA00023319"/>
    </source>
</evidence>
<feature type="domain" description="Ig-like" evidence="7">
    <location>
        <begin position="299"/>
        <end position="379"/>
    </location>
</feature>
<dbReference type="SMART" id="SM00408">
    <property type="entry name" value="IGc2"/>
    <property type="match status" value="3"/>
</dbReference>
<dbReference type="SUPFAM" id="SSF48726">
    <property type="entry name" value="Immunoglobulin"/>
    <property type="match status" value="3"/>
</dbReference>
<evidence type="ECO:0000256" key="4">
    <source>
        <dbReference type="ARBA" id="ARBA00023157"/>
    </source>
</evidence>
<feature type="compositionally biased region" description="Polar residues" evidence="6">
    <location>
        <begin position="254"/>
        <end position="273"/>
    </location>
</feature>
<name>A0A0N4U117_DRAME</name>
<dbReference type="PROSITE" id="PS50835">
    <property type="entry name" value="IG_LIKE"/>
    <property type="match status" value="3"/>
</dbReference>
<feature type="region of interest" description="Disordered" evidence="6">
    <location>
        <begin position="248"/>
        <end position="281"/>
    </location>
</feature>
<dbReference type="InterPro" id="IPR003599">
    <property type="entry name" value="Ig_sub"/>
</dbReference>
<dbReference type="FunFam" id="2.60.40.10:FF:000032">
    <property type="entry name" value="palladin isoform X1"/>
    <property type="match status" value="1"/>
</dbReference>
<dbReference type="InterPro" id="IPR003598">
    <property type="entry name" value="Ig_sub2"/>
</dbReference>
<keyword evidence="3" id="KW-0677">Repeat</keyword>
<reference evidence="8 10" key="2">
    <citation type="submission" date="2018-11" db="EMBL/GenBank/DDBJ databases">
        <authorList>
            <consortium name="Pathogen Informatics"/>
        </authorList>
    </citation>
    <scope>NUCLEOTIDE SEQUENCE [LARGE SCALE GENOMIC DNA]</scope>
</reference>